<sequence>MRIGLQVSFFSWSDDTSRIGPTFGRIAKNAETAGMSSLWVMDHFFQIKMIGPPELDMLEAYTALAFAAGQTSRITLGTLVTGVTYRHPGLLVKTVTTLDVLSGGRAWLGIGAAWNEEEHNGLGVRYPEVTERFERLEETLQIAQQMWSGDDTAYEGKHYHLQRPLNAPQAIQRPHPPILIGGGGERKTLRLVAKYADACNIFDMGPQAVKAKYDVLARHCDEVGRDYAEIDRTVLTRVALSASPGSKTPSGETTESVDQVVDRLGRLAEIGTTATIFGMGNDTDDEAYPLVAEVVRQVEPL</sequence>
<dbReference type="InterPro" id="IPR050172">
    <property type="entry name" value="SsuD_RutA_monooxygenase"/>
</dbReference>
<evidence type="ECO:0000313" key="6">
    <source>
        <dbReference type="EMBL" id="TWP36848.1"/>
    </source>
</evidence>
<keyword evidence="2" id="KW-0288">FMN</keyword>
<dbReference type="InterPro" id="IPR011251">
    <property type="entry name" value="Luciferase-like_dom"/>
</dbReference>
<evidence type="ECO:0000259" key="5">
    <source>
        <dbReference type="Pfam" id="PF00296"/>
    </source>
</evidence>
<feature type="domain" description="Luciferase-like" evidence="5">
    <location>
        <begin position="7"/>
        <end position="243"/>
    </location>
</feature>
<dbReference type="OrthoDB" id="143323at2"/>
<dbReference type="EMBL" id="VCQV01000009">
    <property type="protein sequence ID" value="TWP36848.1"/>
    <property type="molecule type" value="Genomic_DNA"/>
</dbReference>
<protein>
    <submittedName>
        <fullName evidence="6">LLM class F420-dependent oxidoreductase</fullName>
    </submittedName>
</protein>
<keyword evidence="1" id="KW-0285">Flavoprotein</keyword>
<keyword evidence="4" id="KW-0503">Monooxygenase</keyword>
<dbReference type="NCBIfam" id="TIGR03560">
    <property type="entry name" value="F420_Rv1855c"/>
    <property type="match status" value="1"/>
</dbReference>
<dbReference type="GO" id="GO:0008726">
    <property type="term" value="F:alkanesulfonate monooxygenase activity"/>
    <property type="evidence" value="ECO:0007669"/>
    <property type="project" value="TreeGrafter"/>
</dbReference>
<dbReference type="PANTHER" id="PTHR42847">
    <property type="entry name" value="ALKANESULFONATE MONOOXYGENASE"/>
    <property type="match status" value="1"/>
</dbReference>
<proteinExistence type="predicted"/>
<dbReference type="PANTHER" id="PTHR42847:SF8">
    <property type="entry name" value="CONSERVED PROTEIN"/>
    <property type="match status" value="1"/>
</dbReference>
<comment type="caution">
    <text evidence="6">The sequence shown here is derived from an EMBL/GenBank/DDBJ whole genome shotgun (WGS) entry which is preliminary data.</text>
</comment>
<dbReference type="Gene3D" id="3.20.20.30">
    <property type="entry name" value="Luciferase-like domain"/>
    <property type="match status" value="1"/>
</dbReference>
<dbReference type="Proteomes" id="UP000320244">
    <property type="component" value="Unassembled WGS sequence"/>
</dbReference>
<evidence type="ECO:0000313" key="7">
    <source>
        <dbReference type="Proteomes" id="UP000320244"/>
    </source>
</evidence>
<dbReference type="SUPFAM" id="SSF51679">
    <property type="entry name" value="Bacterial luciferase-like"/>
    <property type="match status" value="1"/>
</dbReference>
<reference evidence="6 7" key="1">
    <citation type="submission" date="2019-05" db="EMBL/GenBank/DDBJ databases">
        <authorList>
            <person name="Lee S.D."/>
        </authorList>
    </citation>
    <scope>NUCLEOTIDE SEQUENCE [LARGE SCALE GENOMIC DNA]</scope>
    <source>
        <strain evidence="6 7">C5-26</strain>
    </source>
</reference>
<evidence type="ECO:0000256" key="4">
    <source>
        <dbReference type="ARBA" id="ARBA00023033"/>
    </source>
</evidence>
<name>A0A563E2T5_9MICO</name>
<keyword evidence="7" id="KW-1185">Reference proteome</keyword>
<evidence type="ECO:0000256" key="2">
    <source>
        <dbReference type="ARBA" id="ARBA00022643"/>
    </source>
</evidence>
<keyword evidence="3" id="KW-0560">Oxidoreductase</keyword>
<accession>A0A563E2T5</accession>
<organism evidence="6 7">
    <name type="scientific">Leekyejoonella antrihumi</name>
    <dbReference type="NCBI Taxonomy" id="1660198"/>
    <lineage>
        <taxon>Bacteria</taxon>
        <taxon>Bacillati</taxon>
        <taxon>Actinomycetota</taxon>
        <taxon>Actinomycetes</taxon>
        <taxon>Micrococcales</taxon>
        <taxon>Dermacoccaceae</taxon>
        <taxon>Leekyejoonella</taxon>
    </lineage>
</organism>
<evidence type="ECO:0000256" key="1">
    <source>
        <dbReference type="ARBA" id="ARBA00022630"/>
    </source>
</evidence>
<reference evidence="6 7" key="2">
    <citation type="submission" date="2019-08" db="EMBL/GenBank/DDBJ databases">
        <title>Jejuicoccus antrihumi gen. nov., sp. nov., a new member of the family Dermacoccaceae isolated from a cave.</title>
        <authorList>
            <person name="Schumann P."/>
            <person name="Kim I.S."/>
        </authorList>
    </citation>
    <scope>NUCLEOTIDE SEQUENCE [LARGE SCALE GENOMIC DNA]</scope>
    <source>
        <strain evidence="6 7">C5-26</strain>
    </source>
</reference>
<dbReference type="Pfam" id="PF00296">
    <property type="entry name" value="Bac_luciferase"/>
    <property type="match status" value="1"/>
</dbReference>
<dbReference type="GO" id="GO:0046306">
    <property type="term" value="P:alkanesulfonate catabolic process"/>
    <property type="evidence" value="ECO:0007669"/>
    <property type="project" value="TreeGrafter"/>
</dbReference>
<dbReference type="InterPro" id="IPR019952">
    <property type="entry name" value="F420_OxRdatse_Rv1855c_pred"/>
</dbReference>
<dbReference type="InterPro" id="IPR036661">
    <property type="entry name" value="Luciferase-like_sf"/>
</dbReference>
<dbReference type="AlphaFoldDB" id="A0A563E2T5"/>
<evidence type="ECO:0000256" key="3">
    <source>
        <dbReference type="ARBA" id="ARBA00023002"/>
    </source>
</evidence>
<gene>
    <name evidence="6" type="ORF">FGL98_08830</name>
</gene>
<dbReference type="RefSeq" id="WP_146316389.1">
    <property type="nucleotide sequence ID" value="NZ_VCQV01000009.1"/>
</dbReference>